<keyword evidence="5" id="KW-0285">Flavoprotein</keyword>
<keyword evidence="7" id="KW-0249">Electron transport</keyword>
<dbReference type="InterPro" id="IPR029039">
    <property type="entry name" value="Flavoprotein-like_sf"/>
</dbReference>
<evidence type="ECO:0000313" key="9">
    <source>
        <dbReference type="EMBL" id="OCL26355.1"/>
    </source>
</evidence>
<comment type="similarity">
    <text evidence="3">Belongs to the flavodoxin family.</text>
</comment>
<dbReference type="GO" id="GO:0010181">
    <property type="term" value="F:FMN binding"/>
    <property type="evidence" value="ECO:0007669"/>
    <property type="project" value="InterPro"/>
</dbReference>
<dbReference type="Proteomes" id="UP000093514">
    <property type="component" value="Unassembled WGS sequence"/>
</dbReference>
<dbReference type="InterPro" id="IPR008254">
    <property type="entry name" value="Flavodoxin/NO_synth"/>
</dbReference>
<evidence type="ECO:0000259" key="8">
    <source>
        <dbReference type="PROSITE" id="PS50902"/>
    </source>
</evidence>
<sequence length="141" mass="15689">MEKAIIVYGSTMGNTEELSEILEGVLTEKYNVKRINVLKADVDMLKDFDLILLGSSTWGSGELQEDFYDFYDNLDNIDLSSKNGVAFGTGDESFPEFCGAVDLLEDKLVDLGVKVLAKGFKWDGDLSPEVNDEVKDWVANF</sequence>
<dbReference type="PRINTS" id="PR00369">
    <property type="entry name" value="FLAVODOXIN"/>
</dbReference>
<evidence type="ECO:0000256" key="4">
    <source>
        <dbReference type="ARBA" id="ARBA00022448"/>
    </source>
</evidence>
<proteinExistence type="inferred from homology"/>
<protein>
    <submittedName>
        <fullName evidence="9">Flavodoxin</fullName>
    </submittedName>
</protein>
<comment type="caution">
    <text evidence="9">The sequence shown here is derived from an EMBL/GenBank/DDBJ whole genome shotgun (WGS) entry which is preliminary data.</text>
</comment>
<evidence type="ECO:0000313" key="10">
    <source>
        <dbReference type="Proteomes" id="UP000093514"/>
    </source>
</evidence>
<evidence type="ECO:0000256" key="6">
    <source>
        <dbReference type="ARBA" id="ARBA00022643"/>
    </source>
</evidence>
<dbReference type="GO" id="GO:0016651">
    <property type="term" value="F:oxidoreductase activity, acting on NAD(P)H"/>
    <property type="evidence" value="ECO:0007669"/>
    <property type="project" value="UniProtKB-ARBA"/>
</dbReference>
<keyword evidence="10" id="KW-1185">Reference proteome</keyword>
<dbReference type="PANTHER" id="PTHR42809">
    <property type="entry name" value="FLAVODOXIN 2"/>
    <property type="match status" value="1"/>
</dbReference>
<dbReference type="PROSITE" id="PS50902">
    <property type="entry name" value="FLAVODOXIN_LIKE"/>
    <property type="match status" value="1"/>
</dbReference>
<dbReference type="Pfam" id="PF00258">
    <property type="entry name" value="Flavodoxin_1"/>
    <property type="match status" value="1"/>
</dbReference>
<evidence type="ECO:0000256" key="2">
    <source>
        <dbReference type="ARBA" id="ARBA00003297"/>
    </source>
</evidence>
<evidence type="ECO:0000256" key="3">
    <source>
        <dbReference type="ARBA" id="ARBA00005267"/>
    </source>
</evidence>
<reference evidence="10" key="1">
    <citation type="submission" date="2016-07" db="EMBL/GenBank/DDBJ databases">
        <authorList>
            <person name="Florea S."/>
            <person name="Webb J.S."/>
            <person name="Jaromczyk J."/>
            <person name="Schardl C.L."/>
        </authorList>
    </citation>
    <scope>NUCLEOTIDE SEQUENCE [LARGE SCALE GENOMIC DNA]</scope>
    <source>
        <strain evidence="10">Z6</strain>
    </source>
</reference>
<dbReference type="Gene3D" id="3.40.50.360">
    <property type="match status" value="1"/>
</dbReference>
<dbReference type="AlphaFoldDB" id="A0A1C0A7W8"/>
<evidence type="ECO:0000256" key="1">
    <source>
        <dbReference type="ARBA" id="ARBA00001917"/>
    </source>
</evidence>
<dbReference type="InterPro" id="IPR050619">
    <property type="entry name" value="Flavodoxin"/>
</dbReference>
<gene>
    <name evidence="9" type="ORF">U472_10125</name>
</gene>
<dbReference type="OrthoDB" id="9790745at2"/>
<keyword evidence="4" id="KW-0813">Transport</keyword>
<keyword evidence="6" id="KW-0288">FMN</keyword>
<accession>A0A1C0A7W8</accession>
<organism evidence="9 10">
    <name type="scientific">Orenia metallireducens</name>
    <dbReference type="NCBI Taxonomy" id="1413210"/>
    <lineage>
        <taxon>Bacteria</taxon>
        <taxon>Bacillati</taxon>
        <taxon>Bacillota</taxon>
        <taxon>Clostridia</taxon>
        <taxon>Halanaerobiales</taxon>
        <taxon>Halobacteroidaceae</taxon>
        <taxon>Orenia</taxon>
    </lineage>
</organism>
<dbReference type="SUPFAM" id="SSF52218">
    <property type="entry name" value="Flavoproteins"/>
    <property type="match status" value="1"/>
</dbReference>
<evidence type="ECO:0000256" key="5">
    <source>
        <dbReference type="ARBA" id="ARBA00022630"/>
    </source>
</evidence>
<dbReference type="InterPro" id="IPR001094">
    <property type="entry name" value="Flavdoxin-like"/>
</dbReference>
<comment type="function">
    <text evidence="2">Low-potential electron donor to a number of redox enzymes.</text>
</comment>
<reference evidence="9 10" key="2">
    <citation type="submission" date="2016-08" db="EMBL/GenBank/DDBJ databases">
        <title>Orenia metallireducens sp. nov. strain Z6, a Novel Metal-reducing Firmicute from the Deep Subsurface.</title>
        <authorList>
            <person name="Maxim B.I."/>
            <person name="Kenneth K."/>
            <person name="Flynn T.M."/>
            <person name="Oloughlin E.J."/>
            <person name="Locke R.A."/>
            <person name="Weber J.R."/>
            <person name="Egan S.M."/>
            <person name="Mackie R.I."/>
            <person name="Cann I.K."/>
        </authorList>
    </citation>
    <scope>NUCLEOTIDE SEQUENCE [LARGE SCALE GENOMIC DNA]</scope>
    <source>
        <strain evidence="9 10">Z6</strain>
    </source>
</reference>
<name>A0A1C0A7W8_9FIRM</name>
<feature type="domain" description="Flavodoxin-like" evidence="8">
    <location>
        <begin position="4"/>
        <end position="141"/>
    </location>
</feature>
<evidence type="ECO:0000256" key="7">
    <source>
        <dbReference type="ARBA" id="ARBA00022982"/>
    </source>
</evidence>
<dbReference type="EMBL" id="LWDV01000009">
    <property type="protein sequence ID" value="OCL26355.1"/>
    <property type="molecule type" value="Genomic_DNA"/>
</dbReference>
<comment type="cofactor">
    <cofactor evidence="1">
        <name>FMN</name>
        <dbReference type="ChEBI" id="CHEBI:58210"/>
    </cofactor>
</comment>
<dbReference type="RefSeq" id="WP_068718100.1">
    <property type="nucleotide sequence ID" value="NZ_LWDV01000009.1"/>
</dbReference>
<dbReference type="PANTHER" id="PTHR42809:SF1">
    <property type="entry name" value="FLAVODOXIN 1"/>
    <property type="match status" value="1"/>
</dbReference>